<keyword evidence="3" id="KW-0966">Cell projection</keyword>
<dbReference type="AlphaFoldDB" id="A0A1X7VTS4"/>
<evidence type="ECO:0000259" key="6">
    <source>
        <dbReference type="Pfam" id="PF13870"/>
    </source>
</evidence>
<reference evidence="7" key="2">
    <citation type="submission" date="2017-05" db="UniProtKB">
        <authorList>
            <consortium name="EnsemblMetazoa"/>
        </authorList>
    </citation>
    <scope>IDENTIFICATION</scope>
</reference>
<dbReference type="InterPro" id="IPR051885">
    <property type="entry name" value="CC_CF"/>
</dbReference>
<dbReference type="OrthoDB" id="10254794at2759"/>
<dbReference type="Pfam" id="PF13870">
    <property type="entry name" value="CCDC113_CCDC96_CC"/>
    <property type="match status" value="1"/>
</dbReference>
<keyword evidence="8" id="KW-1185">Reference proteome</keyword>
<dbReference type="GO" id="GO:0036064">
    <property type="term" value="C:ciliary basal body"/>
    <property type="evidence" value="ECO:0007669"/>
    <property type="project" value="TreeGrafter"/>
</dbReference>
<dbReference type="PANTHER" id="PTHR15654:SF1">
    <property type="entry name" value="COILED-COIL DOMAIN-CONTAINING PROTEIN 96"/>
    <property type="match status" value="1"/>
</dbReference>
<feature type="compositionally biased region" description="Basic and acidic residues" evidence="5">
    <location>
        <begin position="65"/>
        <end position="131"/>
    </location>
</feature>
<reference evidence="8" key="1">
    <citation type="journal article" date="2010" name="Nature">
        <title>The Amphimedon queenslandica genome and the evolution of animal complexity.</title>
        <authorList>
            <person name="Srivastava M."/>
            <person name="Simakov O."/>
            <person name="Chapman J."/>
            <person name="Fahey B."/>
            <person name="Gauthier M.E."/>
            <person name="Mitros T."/>
            <person name="Richards G.S."/>
            <person name="Conaco C."/>
            <person name="Dacre M."/>
            <person name="Hellsten U."/>
            <person name="Larroux C."/>
            <person name="Putnam N.H."/>
            <person name="Stanke M."/>
            <person name="Adamska M."/>
            <person name="Darling A."/>
            <person name="Degnan S.M."/>
            <person name="Oakley T.H."/>
            <person name="Plachetzki D.C."/>
            <person name="Zhai Y."/>
            <person name="Adamski M."/>
            <person name="Calcino A."/>
            <person name="Cummins S.F."/>
            <person name="Goodstein D.M."/>
            <person name="Harris C."/>
            <person name="Jackson D.J."/>
            <person name="Leys S.P."/>
            <person name="Shu S."/>
            <person name="Woodcroft B.J."/>
            <person name="Vervoort M."/>
            <person name="Kosik K.S."/>
            <person name="Manning G."/>
            <person name="Degnan B.M."/>
            <person name="Rokhsar D.S."/>
        </authorList>
    </citation>
    <scope>NUCLEOTIDE SEQUENCE [LARGE SCALE GENOMIC DNA]</scope>
</reference>
<accession>A0A1X7VTS4</accession>
<feature type="compositionally biased region" description="Acidic residues" evidence="5">
    <location>
        <begin position="174"/>
        <end position="209"/>
    </location>
</feature>
<evidence type="ECO:0000313" key="8">
    <source>
        <dbReference type="Proteomes" id="UP000007879"/>
    </source>
</evidence>
<evidence type="ECO:0000313" key="7">
    <source>
        <dbReference type="EnsemblMetazoa" id="Aqu2.1.43279_001"/>
    </source>
</evidence>
<dbReference type="GO" id="GO:0060271">
    <property type="term" value="P:cilium assembly"/>
    <property type="evidence" value="ECO:0007669"/>
    <property type="project" value="TreeGrafter"/>
</dbReference>
<feature type="coiled-coil region" evidence="4">
    <location>
        <begin position="378"/>
        <end position="515"/>
    </location>
</feature>
<protein>
    <recommendedName>
        <fullName evidence="6">CCDC113/CCDC96 coiled-coil domain-containing protein</fullName>
    </recommendedName>
</protein>
<evidence type="ECO:0000256" key="1">
    <source>
        <dbReference type="ARBA" id="ARBA00004138"/>
    </source>
</evidence>
<evidence type="ECO:0000256" key="5">
    <source>
        <dbReference type="SAM" id="MobiDB-lite"/>
    </source>
</evidence>
<dbReference type="eggNOG" id="ENOG502QS75">
    <property type="taxonomic scope" value="Eukaryota"/>
</dbReference>
<feature type="compositionally biased region" description="Basic and acidic residues" evidence="5">
    <location>
        <begin position="30"/>
        <end position="51"/>
    </location>
</feature>
<sequence length="525" mass="60411">MSEVKLDNGQEEGKEAMENENAGTGAVTDEDTKTVAEATEDKQIDEAKPAEQTDQPTPLDGEEGGIERQTVDLSDKMQGEGKDESDAAKTEDESSKETETKENKEGEKEQLDGASEETDRKEEEEITNKPEEEVEATGDTINKTEEVEGETVKSSEEMQEETPRVPSIIVMNEEGQEMEEEQEKLDEIDEEEDDEEEEEEEEEEFDLNEAIETYKKLLGSIEKLQQTHHQLQHKIAEYLARKQQLESKHDSERDSSDQEQRYQKCLEGLDEIQHELSEKQKEFEMEDAELMDACEIKKGQVSQARNEFVELVKGHASTCIRGKKLSIISDYLNTLEKKDGEVTQVRLENITLQSRIQKIDSLIKQKEQLAEGLHMIDFEQLRINNADLNDKIEERNEEIMKLKKKITSTIQVLAHLKEKLQFLQAENAVKKSLLKDVDKQVAKKRDFLTRLKQAKDSVRAENNSLKQQGGLVGYHTLLRDFENKQDQSEKMKSDLERLQQRHSNLILQCNTLRQRIDQTKLLQTQ</sequence>
<name>A0A1X7VTS4_AMPQE</name>
<comment type="subcellular location">
    <subcellularLocation>
        <location evidence="1">Cell projection</location>
        <location evidence="1">Cilium</location>
    </subcellularLocation>
</comment>
<proteinExistence type="predicted"/>
<dbReference type="PANTHER" id="PTHR15654">
    <property type="entry name" value="COILED-COIL DOMAIN-CONTAINING PROTEIN 113-RELATED"/>
    <property type="match status" value="1"/>
</dbReference>
<evidence type="ECO:0000256" key="2">
    <source>
        <dbReference type="ARBA" id="ARBA00023054"/>
    </source>
</evidence>
<dbReference type="InParanoid" id="A0A1X7VTS4"/>
<feature type="region of interest" description="Disordered" evidence="5">
    <location>
        <begin position="1"/>
        <end position="211"/>
    </location>
</feature>
<gene>
    <name evidence="7" type="primary">100639430</name>
</gene>
<dbReference type="Proteomes" id="UP000007879">
    <property type="component" value="Unassembled WGS sequence"/>
</dbReference>
<dbReference type="EnsemblMetazoa" id="Aqu2.1.43279_001">
    <property type="protein sequence ID" value="Aqu2.1.43279_001"/>
    <property type="gene ID" value="Aqu2.1.43279"/>
</dbReference>
<feature type="compositionally biased region" description="Basic and acidic residues" evidence="5">
    <location>
        <begin position="1"/>
        <end position="17"/>
    </location>
</feature>
<dbReference type="EnsemblMetazoa" id="XM_019996632.1">
    <property type="protein sequence ID" value="XP_019852191.1"/>
    <property type="gene ID" value="LOC100639430"/>
</dbReference>
<feature type="compositionally biased region" description="Basic and acidic residues" evidence="5">
    <location>
        <begin position="142"/>
        <end position="156"/>
    </location>
</feature>
<dbReference type="InterPro" id="IPR025254">
    <property type="entry name" value="CCDC113/CCDC96_CC"/>
</dbReference>
<evidence type="ECO:0000256" key="4">
    <source>
        <dbReference type="SAM" id="Coils"/>
    </source>
</evidence>
<organism evidence="7">
    <name type="scientific">Amphimedon queenslandica</name>
    <name type="common">Sponge</name>
    <dbReference type="NCBI Taxonomy" id="400682"/>
    <lineage>
        <taxon>Eukaryota</taxon>
        <taxon>Metazoa</taxon>
        <taxon>Porifera</taxon>
        <taxon>Demospongiae</taxon>
        <taxon>Heteroscleromorpha</taxon>
        <taxon>Haplosclerida</taxon>
        <taxon>Niphatidae</taxon>
        <taxon>Amphimedon</taxon>
    </lineage>
</organism>
<dbReference type="KEGG" id="aqu:100639430"/>
<dbReference type="STRING" id="400682.A0A1X7VTS4"/>
<keyword evidence="2 4" id="KW-0175">Coiled coil</keyword>
<feature type="domain" description="CCDC113/CCDC96 coiled-coil" evidence="6">
    <location>
        <begin position="336"/>
        <end position="510"/>
    </location>
</feature>
<dbReference type="GO" id="GO:0005930">
    <property type="term" value="C:axoneme"/>
    <property type="evidence" value="ECO:0007669"/>
    <property type="project" value="TreeGrafter"/>
</dbReference>
<evidence type="ECO:0000256" key="3">
    <source>
        <dbReference type="ARBA" id="ARBA00023273"/>
    </source>
</evidence>